<dbReference type="Pfam" id="PF14335">
    <property type="entry name" value="DUF4391"/>
    <property type="match status" value="1"/>
</dbReference>
<dbReference type="RefSeq" id="WP_169019625.1">
    <property type="nucleotide sequence ID" value="NZ_JABBMT010000007.1"/>
</dbReference>
<keyword evidence="3" id="KW-1185">Reference proteome</keyword>
<keyword evidence="1" id="KW-0175">Coiled coil</keyword>
<protein>
    <submittedName>
        <fullName evidence="2">DUF4391 domain-containing protein</fullName>
    </submittedName>
</protein>
<dbReference type="InterPro" id="IPR025503">
    <property type="entry name" value="DUF4391"/>
</dbReference>
<dbReference type="AlphaFoldDB" id="A0A7Y0DRZ1"/>
<evidence type="ECO:0000256" key="1">
    <source>
        <dbReference type="SAM" id="Coils"/>
    </source>
</evidence>
<evidence type="ECO:0000313" key="2">
    <source>
        <dbReference type="EMBL" id="NMM40575.1"/>
    </source>
</evidence>
<dbReference type="EMBL" id="JABBMT010000007">
    <property type="protein sequence ID" value="NMM40575.1"/>
    <property type="molecule type" value="Genomic_DNA"/>
</dbReference>
<name>A0A7Y0DRZ1_9GAMM</name>
<gene>
    <name evidence="2" type="ORF">HHO47_06890</name>
</gene>
<dbReference type="Proteomes" id="UP000570493">
    <property type="component" value="Unassembled WGS sequence"/>
</dbReference>
<feature type="coiled-coil region" evidence="1">
    <location>
        <begin position="204"/>
        <end position="254"/>
    </location>
</feature>
<proteinExistence type="predicted"/>
<reference evidence="2" key="1">
    <citation type="submission" date="2020-04" db="EMBL/GenBank/DDBJ databases">
        <title>Genome Sequencing for Pseudoaltermonas arctica.</title>
        <authorList>
            <person name="Elkins N.S."/>
        </authorList>
    </citation>
    <scope>NUCLEOTIDE SEQUENCE [LARGE SCALE GENOMIC DNA]</scope>
    <source>
        <strain evidence="2">NEC-BIFX-2020_0012</strain>
    </source>
</reference>
<evidence type="ECO:0000313" key="3">
    <source>
        <dbReference type="Proteomes" id="UP000570493"/>
    </source>
</evidence>
<comment type="caution">
    <text evidence="2">The sequence shown here is derived from an EMBL/GenBank/DDBJ whole genome shotgun (WGS) entry which is preliminary data.</text>
</comment>
<organism evidence="2 3">
    <name type="scientific">Pseudoalteromonas arctica</name>
    <dbReference type="NCBI Taxonomy" id="394751"/>
    <lineage>
        <taxon>Bacteria</taxon>
        <taxon>Pseudomonadati</taxon>
        <taxon>Pseudomonadota</taxon>
        <taxon>Gammaproteobacteria</taxon>
        <taxon>Alteromonadales</taxon>
        <taxon>Pseudoalteromonadaceae</taxon>
        <taxon>Pseudoalteromonas</taxon>
    </lineage>
</organism>
<accession>A0A7Y0DRZ1</accession>
<sequence length="255" mass="29061">MNHNSLLTELIANLKLPNETKLGVKIPKKTLSDNTELSNNDKSIIKDVLKSIDWAYTLKPETINIPTFEDGVREYLEIAILQVKVKSLNQTKQLCRLLHSNIPYPTLLLVEHEQSLALSVAYKRINQADSHKLTIEKQFDSGWLNKPLESIRQSFISDFSLSNCSTVSLYDLYSDFINKFNRLESAKFTGVYGSHQQTSDSPQVTATLEQLKSLESELNGLRNKLKTESLMNNKVKLNVQARAIKKQIKQLKEQL</sequence>